<gene>
    <name evidence="1" type="ORF">E3N84_06620</name>
</gene>
<sequence>MTSPTIPWISADEVYRRVSFGDAVAAYHRDLRAGVDPAHDLPKHIDDLRNGQVLQMPTQSEEFLGVKVVTVAPGNPHRGLERIQGHYLLFDTPTLTPLAIMDGVALTTLRTPAVSAAAADLLAPDECEHLLIFGYGPQAWGHVEALRSIRNITRVTLVARNRDSAQVLADQVTASGIDARVGTSADVADAQLIVCATTAREPVFDGSLAPIDSCVIAVGSHELDARELDTGLIKRSQVFVEDLGHVQLEGGDIMIPVGEGAITLDHVSTLRDLVTGAVDVDPSRTRVFKSSGMPWEDLVVAAEVYRRG</sequence>
<dbReference type="AlphaFoldDB" id="A0A4R8VCE7"/>
<dbReference type="GO" id="GO:0005737">
    <property type="term" value="C:cytoplasm"/>
    <property type="evidence" value="ECO:0007669"/>
    <property type="project" value="TreeGrafter"/>
</dbReference>
<dbReference type="Gene3D" id="3.30.1780.10">
    <property type="entry name" value="ornithine cyclodeaminase, domain 1"/>
    <property type="match status" value="1"/>
</dbReference>
<accession>A0A4R8VCE7</accession>
<evidence type="ECO:0000313" key="1">
    <source>
        <dbReference type="EMBL" id="TFB79742.1"/>
    </source>
</evidence>
<dbReference type="RefSeq" id="WP_104095614.1">
    <property type="nucleotide sequence ID" value="NZ_JACHBP010000001.1"/>
</dbReference>
<dbReference type="Pfam" id="PF02423">
    <property type="entry name" value="OCD_Mu_crystall"/>
    <property type="match status" value="1"/>
</dbReference>
<dbReference type="InterPro" id="IPR003462">
    <property type="entry name" value="ODC_Mu_crystall"/>
</dbReference>
<dbReference type="PIRSF" id="PIRSF001439">
    <property type="entry name" value="CryM"/>
    <property type="match status" value="1"/>
</dbReference>
<dbReference type="Gene3D" id="3.40.50.720">
    <property type="entry name" value="NAD(P)-binding Rossmann-like Domain"/>
    <property type="match status" value="1"/>
</dbReference>
<dbReference type="OrthoDB" id="4311033at2"/>
<dbReference type="InterPro" id="IPR023401">
    <property type="entry name" value="ODC_N"/>
</dbReference>
<evidence type="ECO:0000313" key="2">
    <source>
        <dbReference type="Proteomes" id="UP000298488"/>
    </source>
</evidence>
<dbReference type="InterPro" id="IPR036291">
    <property type="entry name" value="NAD(P)-bd_dom_sf"/>
</dbReference>
<dbReference type="SUPFAM" id="SSF51735">
    <property type="entry name" value="NAD(P)-binding Rossmann-fold domains"/>
    <property type="match status" value="1"/>
</dbReference>
<proteinExistence type="predicted"/>
<reference evidence="1 2" key="1">
    <citation type="submission" date="2019-03" db="EMBL/GenBank/DDBJ databases">
        <title>Genomics of glacier-inhabiting Cryobacterium strains.</title>
        <authorList>
            <person name="Liu Q."/>
            <person name="Xin Y.-H."/>
        </authorList>
    </citation>
    <scope>NUCLEOTIDE SEQUENCE [LARGE SCALE GENOMIC DNA]</scope>
    <source>
        <strain evidence="1 2">CGMCC 1.10440</strain>
    </source>
</reference>
<dbReference type="PANTHER" id="PTHR13812">
    <property type="entry name" value="KETIMINE REDUCTASE MU-CRYSTALLIN"/>
    <property type="match status" value="1"/>
</dbReference>
<protein>
    <submittedName>
        <fullName evidence="1">Ornithine cyclodeaminase family protein</fullName>
    </submittedName>
</protein>
<dbReference type="PANTHER" id="PTHR13812:SF19">
    <property type="entry name" value="KETIMINE REDUCTASE MU-CRYSTALLIN"/>
    <property type="match status" value="1"/>
</dbReference>
<comment type="caution">
    <text evidence="1">The sequence shown here is derived from an EMBL/GenBank/DDBJ whole genome shotgun (WGS) entry which is preliminary data.</text>
</comment>
<dbReference type="EMBL" id="SOFI01000003">
    <property type="protein sequence ID" value="TFB79742.1"/>
    <property type="molecule type" value="Genomic_DNA"/>
</dbReference>
<keyword evidence="2" id="KW-1185">Reference proteome</keyword>
<dbReference type="Proteomes" id="UP000298488">
    <property type="component" value="Unassembled WGS sequence"/>
</dbReference>
<organism evidence="1 2">
    <name type="scientific">Terrimesophilobacter mesophilus</name>
    <dbReference type="NCBI Taxonomy" id="433647"/>
    <lineage>
        <taxon>Bacteria</taxon>
        <taxon>Bacillati</taxon>
        <taxon>Actinomycetota</taxon>
        <taxon>Actinomycetes</taxon>
        <taxon>Micrococcales</taxon>
        <taxon>Microbacteriaceae</taxon>
        <taxon>Terrimesophilobacter</taxon>
    </lineage>
</organism>
<name>A0A4R8VCE7_9MICO</name>